<feature type="domain" description="TauD/TfdA-like" evidence="2">
    <location>
        <begin position="109"/>
        <end position="359"/>
    </location>
</feature>
<dbReference type="SUPFAM" id="SSF51197">
    <property type="entry name" value="Clavaminate synthase-like"/>
    <property type="match status" value="1"/>
</dbReference>
<dbReference type="RefSeq" id="XP_013262480.1">
    <property type="nucleotide sequence ID" value="XM_013407026.1"/>
</dbReference>
<dbReference type="AlphaFoldDB" id="A0A072PWD5"/>
<dbReference type="GeneID" id="25279667"/>
<dbReference type="PANTHER" id="PTHR10696:SF54">
    <property type="entry name" value="FAMILY OXIDOREDUCTASE, PUTATIVE (AFU_ORTHOLOGUE AFUA_4G13850)-RELATED"/>
    <property type="match status" value="1"/>
</dbReference>
<keyword evidence="4" id="KW-1185">Reference proteome</keyword>
<reference evidence="3 4" key="1">
    <citation type="submission" date="2013-03" db="EMBL/GenBank/DDBJ databases">
        <title>The Genome Sequence of Exophiala aquamarina CBS 119918.</title>
        <authorList>
            <consortium name="The Broad Institute Genomics Platform"/>
            <person name="Cuomo C."/>
            <person name="de Hoog S."/>
            <person name="Gorbushina A."/>
            <person name="Walker B."/>
            <person name="Young S.K."/>
            <person name="Zeng Q."/>
            <person name="Gargeya S."/>
            <person name="Fitzgerald M."/>
            <person name="Haas B."/>
            <person name="Abouelleil A."/>
            <person name="Allen A.W."/>
            <person name="Alvarado L."/>
            <person name="Arachchi H.M."/>
            <person name="Berlin A.M."/>
            <person name="Chapman S.B."/>
            <person name="Gainer-Dewar J."/>
            <person name="Goldberg J."/>
            <person name="Griggs A."/>
            <person name="Gujja S."/>
            <person name="Hansen M."/>
            <person name="Howarth C."/>
            <person name="Imamovic A."/>
            <person name="Ireland A."/>
            <person name="Larimer J."/>
            <person name="McCowan C."/>
            <person name="Murphy C."/>
            <person name="Pearson M."/>
            <person name="Poon T.W."/>
            <person name="Priest M."/>
            <person name="Roberts A."/>
            <person name="Saif S."/>
            <person name="Shea T."/>
            <person name="Sisk P."/>
            <person name="Sykes S."/>
            <person name="Wortman J."/>
            <person name="Nusbaum C."/>
            <person name="Birren B."/>
        </authorList>
    </citation>
    <scope>NUCLEOTIDE SEQUENCE [LARGE SCALE GENOMIC DNA]</scope>
    <source>
        <strain evidence="3 4">CBS 119918</strain>
    </source>
</reference>
<accession>A0A072PWD5</accession>
<dbReference type="OrthoDB" id="4119996at2759"/>
<sequence length="409" mass="46048">MSPPGILVDAVRRDYPADNEFDFDDLPAGKVKISLRQQYKDLDRPAVVPGAKIDWVPSRAEYLERIARRLKQGIPHATIPDKFPKFVSSAACWSFDSLNISKNEICPGTFPLPSLKPLLDSVAEEVHLGQGIGILRGLDPSKYSFEDNILIYAGIASYVGSTRGTQDKDGNVLVHIRNVGADVAPDDQRQSPYANNAQPFHNDLGDIIALYCIDRALTGGTSRVASTSKVYNELAGARPDLIQEMVKGDWVFDKHDDTGAYYKRPILFHDVESRRVFFCFSRRQLTGSVVSPRPAHFPPLREAQAEALDAVHFTAEKHALDIQLEKGDIQFLNNLALFHAREAFQDGDDSRQRHLVRMWLRNEDLAWKTPDELQLPWEHIYGRAREPVWHMSPNHGRAHVINGRESCHG</sequence>
<evidence type="ECO:0000313" key="3">
    <source>
        <dbReference type="EMBL" id="KEF59890.1"/>
    </source>
</evidence>
<dbReference type="InterPro" id="IPR042098">
    <property type="entry name" value="TauD-like_sf"/>
</dbReference>
<dbReference type="GO" id="GO:0016491">
    <property type="term" value="F:oxidoreductase activity"/>
    <property type="evidence" value="ECO:0007669"/>
    <property type="project" value="UniProtKB-KW"/>
</dbReference>
<dbReference type="Gene3D" id="3.60.130.10">
    <property type="entry name" value="Clavaminate synthase-like"/>
    <property type="match status" value="1"/>
</dbReference>
<evidence type="ECO:0000256" key="1">
    <source>
        <dbReference type="ARBA" id="ARBA00023002"/>
    </source>
</evidence>
<comment type="caution">
    <text evidence="3">The sequence shown here is derived from an EMBL/GenBank/DDBJ whole genome shotgun (WGS) entry which is preliminary data.</text>
</comment>
<dbReference type="HOGENOM" id="CLU_041041_0_0_1"/>
<organism evidence="3 4">
    <name type="scientific">Exophiala aquamarina CBS 119918</name>
    <dbReference type="NCBI Taxonomy" id="1182545"/>
    <lineage>
        <taxon>Eukaryota</taxon>
        <taxon>Fungi</taxon>
        <taxon>Dikarya</taxon>
        <taxon>Ascomycota</taxon>
        <taxon>Pezizomycotina</taxon>
        <taxon>Eurotiomycetes</taxon>
        <taxon>Chaetothyriomycetidae</taxon>
        <taxon>Chaetothyriales</taxon>
        <taxon>Herpotrichiellaceae</taxon>
        <taxon>Exophiala</taxon>
    </lineage>
</organism>
<dbReference type="Proteomes" id="UP000027920">
    <property type="component" value="Unassembled WGS sequence"/>
</dbReference>
<dbReference type="InterPro" id="IPR003819">
    <property type="entry name" value="TauD/TfdA-like"/>
</dbReference>
<gene>
    <name evidence="3" type="ORF">A1O9_04738</name>
</gene>
<keyword evidence="1" id="KW-0560">Oxidoreductase</keyword>
<dbReference type="STRING" id="1182545.A0A072PWD5"/>
<dbReference type="InterPro" id="IPR050411">
    <property type="entry name" value="AlphaKG_dependent_hydroxylases"/>
</dbReference>
<dbReference type="Pfam" id="PF02668">
    <property type="entry name" value="TauD"/>
    <property type="match status" value="1"/>
</dbReference>
<dbReference type="VEuPathDB" id="FungiDB:A1O9_04738"/>
<evidence type="ECO:0000259" key="2">
    <source>
        <dbReference type="Pfam" id="PF02668"/>
    </source>
</evidence>
<protein>
    <recommendedName>
        <fullName evidence="2">TauD/TfdA-like domain-containing protein</fullName>
    </recommendedName>
</protein>
<dbReference type="EMBL" id="AMGV01000003">
    <property type="protein sequence ID" value="KEF59890.1"/>
    <property type="molecule type" value="Genomic_DNA"/>
</dbReference>
<name>A0A072PWD5_9EURO</name>
<proteinExistence type="predicted"/>
<evidence type="ECO:0000313" key="4">
    <source>
        <dbReference type="Proteomes" id="UP000027920"/>
    </source>
</evidence>
<dbReference type="PANTHER" id="PTHR10696">
    <property type="entry name" value="GAMMA-BUTYROBETAINE HYDROXYLASE-RELATED"/>
    <property type="match status" value="1"/>
</dbReference>